<dbReference type="GO" id="GO:0006508">
    <property type="term" value="P:proteolysis"/>
    <property type="evidence" value="ECO:0007669"/>
    <property type="project" value="UniProtKB-KW"/>
</dbReference>
<dbReference type="PATRIC" id="fig|1237085.11.peg.2635"/>
<dbReference type="SUPFAM" id="SSF53187">
    <property type="entry name" value="Zn-dependent exopeptidases"/>
    <property type="match status" value="1"/>
</dbReference>
<feature type="domain" description="Peptidase M20 dimerisation" evidence="4">
    <location>
        <begin position="201"/>
        <end position="354"/>
    </location>
</feature>
<dbReference type="EMBL" id="CP002408">
    <property type="protein sequence ID" value="AFU59581.1"/>
    <property type="molecule type" value="Genomic_DNA"/>
</dbReference>
<keyword evidence="3" id="KW-0378">Hydrolase</keyword>
<accession>K0IDX3</accession>
<dbReference type="Gene3D" id="3.40.630.10">
    <property type="entry name" value="Zn peptidases"/>
    <property type="match status" value="1"/>
</dbReference>
<name>K0IDX3_NITGG</name>
<protein>
    <submittedName>
        <fullName evidence="5">Putative peptidase M20</fullName>
    </submittedName>
</protein>
<dbReference type="InterPro" id="IPR011650">
    <property type="entry name" value="Peptidase_M20_dimer"/>
</dbReference>
<dbReference type="GO" id="GO:0046872">
    <property type="term" value="F:metal ion binding"/>
    <property type="evidence" value="ECO:0007669"/>
    <property type="project" value="UniProtKB-KW"/>
</dbReference>
<evidence type="ECO:0000256" key="1">
    <source>
        <dbReference type="ARBA" id="ARBA00022670"/>
    </source>
</evidence>
<dbReference type="NCBIfam" id="NF005034">
    <property type="entry name" value="PRK06446.1"/>
    <property type="match status" value="1"/>
</dbReference>
<keyword evidence="6" id="KW-1185">Reference proteome</keyword>
<dbReference type="InterPro" id="IPR051458">
    <property type="entry name" value="Cyt/Met_Dipeptidase"/>
</dbReference>
<dbReference type="BioCyc" id="CNIT1237085:G1324-2660-MONOMER"/>
<evidence type="ECO:0000256" key="2">
    <source>
        <dbReference type="ARBA" id="ARBA00022723"/>
    </source>
</evidence>
<keyword evidence="1" id="KW-0645">Protease</keyword>
<evidence type="ECO:0000259" key="4">
    <source>
        <dbReference type="Pfam" id="PF07687"/>
    </source>
</evidence>
<keyword evidence="2" id="KW-0479">Metal-binding</keyword>
<evidence type="ECO:0000256" key="3">
    <source>
        <dbReference type="ARBA" id="ARBA00022801"/>
    </source>
</evidence>
<gene>
    <name evidence="5" type="ordered locus">Ngar_c26600</name>
</gene>
<reference evidence="5 6" key="1">
    <citation type="journal article" date="2012" name="Environ. Microbiol.">
        <title>The genome of the ammonia-oxidizing Candidatus Nitrososphaera gargensis: insights into metabolic versatility and environmental adaptations.</title>
        <authorList>
            <person name="Spang A."/>
            <person name="Poehlein A."/>
            <person name="Offre P."/>
            <person name="Zumbragel S."/>
            <person name="Haider S."/>
            <person name="Rychlik N."/>
            <person name="Nowka B."/>
            <person name="Schmeisser C."/>
            <person name="Lebedeva E.V."/>
            <person name="Rattei T."/>
            <person name="Bohm C."/>
            <person name="Schmid M."/>
            <person name="Galushko A."/>
            <person name="Hatzenpichler R."/>
            <person name="Weinmaier T."/>
            <person name="Daniel R."/>
            <person name="Schleper C."/>
            <person name="Spieck E."/>
            <person name="Streit W."/>
            <person name="Wagner M."/>
        </authorList>
    </citation>
    <scope>NUCLEOTIDE SEQUENCE [LARGE SCALE GENOMIC DNA]</scope>
    <source>
        <strain evidence="6">Ga9.2</strain>
    </source>
</reference>
<sequence length="458" mass="51148">MENFYHPLSAINAVVDAEMPGLILDLQALIRQPSVSAKKQGLVECANLVAEIMHKAGINSEVLYLDDKSIPPIVYGEVKSKSNPDKTILFYNHYDVQPEEPLELWNDEPFSGKVEGNYIYGRGSADDKGELITRIKAVEYFLKKTGDVPCNVKFMVEGEEEIGSVHVEQYLTKYRDRLLCDGVIWEFGYVDAKDRPIISLGMKGLLYVELIARGPVRDTHSSLAVLIENPAWRLVSALATMRDQNGKILIKDWYKEVRAFTKEELGVISKEPFDEKEFKQEYGIDRFVKNAKGADVKKALVGMPTCNIAGFNSGYTGEGAKTVLPAQATVKIDFRLVPDMVPEKQLERLKRHLKLKGFGDIEVKFIHGEAAARTPIRDPFVRQVQQAARETFGSAITSVSSAGTGPMYSFVKVLKAPCISIGSTYMFARIHSPNEFARIDLLNKTTKCIGRIVEKFAG</sequence>
<dbReference type="PANTHER" id="PTHR43270">
    <property type="entry name" value="BETA-ALA-HIS DIPEPTIDASE"/>
    <property type="match status" value="1"/>
</dbReference>
<dbReference type="Proteomes" id="UP000008037">
    <property type="component" value="Chromosome"/>
</dbReference>
<evidence type="ECO:0000313" key="6">
    <source>
        <dbReference type="Proteomes" id="UP000008037"/>
    </source>
</evidence>
<dbReference type="GO" id="GO:0008233">
    <property type="term" value="F:peptidase activity"/>
    <property type="evidence" value="ECO:0007669"/>
    <property type="project" value="UniProtKB-KW"/>
</dbReference>
<dbReference type="STRING" id="1237085.Ngar_c26600"/>
<dbReference type="Pfam" id="PF01546">
    <property type="entry name" value="Peptidase_M20"/>
    <property type="match status" value="1"/>
</dbReference>
<dbReference type="FunCoup" id="K0IDX3">
    <property type="interactions" value="85"/>
</dbReference>
<dbReference type="InterPro" id="IPR002933">
    <property type="entry name" value="Peptidase_M20"/>
</dbReference>
<dbReference type="KEGG" id="nga:Ngar_c26600"/>
<organism evidence="5 6">
    <name type="scientific">Nitrososphaera gargensis (strain Ga9.2)</name>
    <dbReference type="NCBI Taxonomy" id="1237085"/>
    <lineage>
        <taxon>Archaea</taxon>
        <taxon>Nitrososphaerota</taxon>
        <taxon>Nitrososphaeria</taxon>
        <taxon>Nitrososphaerales</taxon>
        <taxon>Nitrososphaeraceae</taxon>
        <taxon>Nitrososphaera</taxon>
    </lineage>
</organism>
<dbReference type="InParanoid" id="K0IDX3"/>
<dbReference type="HOGENOM" id="CLU_029469_2_1_2"/>
<dbReference type="Pfam" id="PF07687">
    <property type="entry name" value="M20_dimer"/>
    <property type="match status" value="1"/>
</dbReference>
<evidence type="ECO:0000313" key="5">
    <source>
        <dbReference type="EMBL" id="AFU59581.1"/>
    </source>
</evidence>
<dbReference type="Gene3D" id="3.30.70.360">
    <property type="match status" value="1"/>
</dbReference>
<dbReference type="PANTHER" id="PTHR43270:SF8">
    <property type="entry name" value="DI- AND TRIPEPTIDASE DUG2-RELATED"/>
    <property type="match status" value="1"/>
</dbReference>
<proteinExistence type="predicted"/>
<dbReference type="AlphaFoldDB" id="K0IDX3"/>